<dbReference type="GO" id="GO:0005576">
    <property type="term" value="C:extracellular region"/>
    <property type="evidence" value="ECO:0007669"/>
    <property type="project" value="UniProtKB-SubCell"/>
</dbReference>
<organism evidence="6 7">
    <name type="scientific">Callorhinchus milii</name>
    <name type="common">Ghost shark</name>
    <dbReference type="NCBI Taxonomy" id="7868"/>
    <lineage>
        <taxon>Eukaryota</taxon>
        <taxon>Metazoa</taxon>
        <taxon>Chordata</taxon>
        <taxon>Craniata</taxon>
        <taxon>Vertebrata</taxon>
        <taxon>Chondrichthyes</taxon>
        <taxon>Holocephali</taxon>
        <taxon>Chimaeriformes</taxon>
        <taxon>Callorhinchidae</taxon>
        <taxon>Callorhinchus</taxon>
    </lineage>
</organism>
<evidence type="ECO:0000256" key="2">
    <source>
        <dbReference type="ARBA" id="ARBA00022525"/>
    </source>
</evidence>
<protein>
    <recommendedName>
        <fullName evidence="5">EMI domain-containing protein</fullName>
    </recommendedName>
</protein>
<reference evidence="7" key="1">
    <citation type="journal article" date="2006" name="Science">
        <title>Ancient noncoding elements conserved in the human genome.</title>
        <authorList>
            <person name="Venkatesh B."/>
            <person name="Kirkness E.F."/>
            <person name="Loh Y.H."/>
            <person name="Halpern A.L."/>
            <person name="Lee A.P."/>
            <person name="Johnson J."/>
            <person name="Dandona N."/>
            <person name="Viswanathan L.D."/>
            <person name="Tay A."/>
            <person name="Venter J.C."/>
            <person name="Strausberg R.L."/>
            <person name="Brenner S."/>
        </authorList>
    </citation>
    <scope>NUCLEOTIDE SEQUENCE [LARGE SCALE GENOMIC DNA]</scope>
</reference>
<dbReference type="InterPro" id="IPR011489">
    <property type="entry name" value="EMI_domain"/>
</dbReference>
<dbReference type="PANTHER" id="PTHR15427">
    <property type="entry name" value="EMILIN ELASTIN MICROFIBRIL INTERFACE-LOCATED PROTEIN ELASTIN MICROFIBRIL INTERFACER"/>
    <property type="match status" value="1"/>
</dbReference>
<dbReference type="InParanoid" id="A0A4W3HEJ7"/>
<comment type="subcellular location">
    <subcellularLocation>
        <location evidence="1">Secreted</location>
    </subcellularLocation>
</comment>
<keyword evidence="4" id="KW-1015">Disulfide bond</keyword>
<evidence type="ECO:0000313" key="6">
    <source>
        <dbReference type="Ensembl" id="ENSCMIP00000015368.1"/>
    </source>
</evidence>
<proteinExistence type="predicted"/>
<evidence type="ECO:0000256" key="1">
    <source>
        <dbReference type="ARBA" id="ARBA00004613"/>
    </source>
</evidence>
<dbReference type="PANTHER" id="PTHR15427:SF23">
    <property type="entry name" value="EMI DOMAIN-CONTAINING PROTEIN 1"/>
    <property type="match status" value="1"/>
</dbReference>
<evidence type="ECO:0000256" key="3">
    <source>
        <dbReference type="ARBA" id="ARBA00022729"/>
    </source>
</evidence>
<keyword evidence="7" id="KW-1185">Reference proteome</keyword>
<keyword evidence="3" id="KW-0732">Signal</keyword>
<dbReference type="AlphaFoldDB" id="A0A4W3HEJ7"/>
<reference evidence="6" key="4">
    <citation type="submission" date="2025-08" db="UniProtKB">
        <authorList>
            <consortium name="Ensembl"/>
        </authorList>
    </citation>
    <scope>IDENTIFICATION</scope>
</reference>
<keyword evidence="2" id="KW-0964">Secreted</keyword>
<evidence type="ECO:0000259" key="5">
    <source>
        <dbReference type="PROSITE" id="PS51041"/>
    </source>
</evidence>
<evidence type="ECO:0000313" key="7">
    <source>
        <dbReference type="Proteomes" id="UP000314986"/>
    </source>
</evidence>
<dbReference type="InterPro" id="IPR050392">
    <property type="entry name" value="Collagen/C1q_domain"/>
</dbReference>
<name>A0A4W3HEJ7_CALMI</name>
<reference evidence="7" key="2">
    <citation type="journal article" date="2007" name="PLoS Biol.">
        <title>Survey sequencing and comparative analysis of the elephant shark (Callorhinchus milii) genome.</title>
        <authorList>
            <person name="Venkatesh B."/>
            <person name="Kirkness E.F."/>
            <person name="Loh Y.H."/>
            <person name="Halpern A.L."/>
            <person name="Lee A.P."/>
            <person name="Johnson J."/>
            <person name="Dandona N."/>
            <person name="Viswanathan L.D."/>
            <person name="Tay A."/>
            <person name="Venter J.C."/>
            <person name="Strausberg R.L."/>
            <person name="Brenner S."/>
        </authorList>
    </citation>
    <scope>NUCLEOTIDE SEQUENCE [LARGE SCALE GENOMIC DNA]</scope>
</reference>
<reference evidence="7" key="3">
    <citation type="journal article" date="2014" name="Nature">
        <title>Elephant shark genome provides unique insights into gnathostome evolution.</title>
        <authorList>
            <consortium name="International Elephant Shark Genome Sequencing Consortium"/>
            <person name="Venkatesh B."/>
            <person name="Lee A.P."/>
            <person name="Ravi V."/>
            <person name="Maurya A.K."/>
            <person name="Lian M.M."/>
            <person name="Swann J.B."/>
            <person name="Ohta Y."/>
            <person name="Flajnik M.F."/>
            <person name="Sutoh Y."/>
            <person name="Kasahara M."/>
            <person name="Hoon S."/>
            <person name="Gangu V."/>
            <person name="Roy S.W."/>
            <person name="Irimia M."/>
            <person name="Korzh V."/>
            <person name="Kondrychyn I."/>
            <person name="Lim Z.W."/>
            <person name="Tay B.H."/>
            <person name="Tohari S."/>
            <person name="Kong K.W."/>
            <person name="Ho S."/>
            <person name="Lorente-Galdos B."/>
            <person name="Quilez J."/>
            <person name="Marques-Bonet T."/>
            <person name="Raney B.J."/>
            <person name="Ingham P.W."/>
            <person name="Tay A."/>
            <person name="Hillier L.W."/>
            <person name="Minx P."/>
            <person name="Boehm T."/>
            <person name="Wilson R.K."/>
            <person name="Brenner S."/>
            <person name="Warren W.C."/>
        </authorList>
    </citation>
    <scope>NUCLEOTIDE SEQUENCE [LARGE SCALE GENOMIC DNA]</scope>
</reference>
<reference evidence="6" key="5">
    <citation type="submission" date="2025-09" db="UniProtKB">
        <authorList>
            <consortium name="Ensembl"/>
        </authorList>
    </citation>
    <scope>IDENTIFICATION</scope>
</reference>
<dbReference type="Proteomes" id="UP000314986">
    <property type="component" value="Unassembled WGS sequence"/>
</dbReference>
<dbReference type="Pfam" id="PF07546">
    <property type="entry name" value="EMI"/>
    <property type="match status" value="1"/>
</dbReference>
<dbReference type="PROSITE" id="PS51041">
    <property type="entry name" value="EMI"/>
    <property type="match status" value="1"/>
</dbReference>
<evidence type="ECO:0000256" key="4">
    <source>
        <dbReference type="ARBA" id="ARBA00023157"/>
    </source>
</evidence>
<sequence length="270" mass="30289">MLNTVKDITVAVNTNTFRSLQWCLASWRGFQFTFFLLYIVPLVCPSWGTGFQYKYPSTLQTSKDQLAAGFLNRRNWCPYTVTKTISCQVQNGTYVQRVYQSCRWPLGCPSGISYRAVLRPTYRLTYKTVTAMEWRCCAGFRGTSCEEENGNFLEALEGGRHVSHNRRLFPKSGDFPGCLNCTKISQITSRLSTLEAKVCGNALINKPCACLCARARVCVCVCCEWGALLTLSHTHTLFVCLSLSLSLTLSRSHSHTPTHSCLPLSVTFLL</sequence>
<accession>A0A4W3HEJ7</accession>
<feature type="domain" description="EMI" evidence="5">
    <location>
        <begin position="73"/>
        <end position="147"/>
    </location>
</feature>
<dbReference type="Ensembl" id="ENSCMIT00000015687.1">
    <property type="protein sequence ID" value="ENSCMIP00000015368.1"/>
    <property type="gene ID" value="ENSCMIG00000007506.1"/>
</dbReference>
<dbReference type="GeneTree" id="ENSGT00940000161716"/>